<feature type="region of interest" description="Disordered" evidence="1">
    <location>
        <begin position="615"/>
        <end position="654"/>
    </location>
</feature>
<dbReference type="EMBL" id="JBEZAE010000001">
    <property type="protein sequence ID" value="MEU7068546.1"/>
    <property type="molecule type" value="Genomic_DNA"/>
</dbReference>
<evidence type="ECO:0000313" key="2">
    <source>
        <dbReference type="EMBL" id="MEU7068546.1"/>
    </source>
</evidence>
<keyword evidence="3" id="KW-1185">Reference proteome</keyword>
<proteinExistence type="predicted"/>
<feature type="compositionally biased region" description="Acidic residues" evidence="1">
    <location>
        <begin position="639"/>
        <end position="652"/>
    </location>
</feature>
<evidence type="ECO:0000256" key="1">
    <source>
        <dbReference type="SAM" id="MobiDB-lite"/>
    </source>
</evidence>
<comment type="caution">
    <text evidence="2">The sequence shown here is derived from an EMBL/GenBank/DDBJ whole genome shotgun (WGS) entry which is preliminary data.</text>
</comment>
<reference evidence="2 3" key="1">
    <citation type="submission" date="2024-06" db="EMBL/GenBank/DDBJ databases">
        <title>The Natural Products Discovery Center: Release of the First 8490 Sequenced Strains for Exploring Actinobacteria Biosynthetic Diversity.</title>
        <authorList>
            <person name="Kalkreuter E."/>
            <person name="Kautsar S.A."/>
            <person name="Yang D."/>
            <person name="Bader C.D."/>
            <person name="Teijaro C.N."/>
            <person name="Fluegel L."/>
            <person name="Davis C.M."/>
            <person name="Simpson J.R."/>
            <person name="Lauterbach L."/>
            <person name="Steele A.D."/>
            <person name="Gui C."/>
            <person name="Meng S."/>
            <person name="Li G."/>
            <person name="Viehrig K."/>
            <person name="Ye F."/>
            <person name="Su P."/>
            <person name="Kiefer A.F."/>
            <person name="Nichols A."/>
            <person name="Cepeda A.J."/>
            <person name="Yan W."/>
            <person name="Fan B."/>
            <person name="Jiang Y."/>
            <person name="Adhikari A."/>
            <person name="Zheng C.-J."/>
            <person name="Schuster L."/>
            <person name="Cowan T.M."/>
            <person name="Smanski M.J."/>
            <person name="Chevrette M.G."/>
            <person name="De Carvalho L.P.S."/>
            <person name="Shen B."/>
        </authorList>
    </citation>
    <scope>NUCLEOTIDE SEQUENCE [LARGE SCALE GENOMIC DNA]</scope>
    <source>
        <strain evidence="2 3">NPDC045974</strain>
    </source>
</reference>
<dbReference type="Proteomes" id="UP001551329">
    <property type="component" value="Unassembled WGS sequence"/>
</dbReference>
<gene>
    <name evidence="2" type="ORF">AB0A88_00145</name>
</gene>
<name>A0ABV3C198_9ACTN</name>
<dbReference type="RefSeq" id="WP_358469176.1">
    <property type="nucleotide sequence ID" value="NZ_JBEZAE010000001.1"/>
</dbReference>
<evidence type="ECO:0000313" key="3">
    <source>
        <dbReference type="Proteomes" id="UP001551329"/>
    </source>
</evidence>
<organism evidence="2 3">
    <name type="scientific">Streptomyces narbonensis</name>
    <dbReference type="NCBI Taxonomy" id="67333"/>
    <lineage>
        <taxon>Bacteria</taxon>
        <taxon>Bacillati</taxon>
        <taxon>Actinomycetota</taxon>
        <taxon>Actinomycetes</taxon>
        <taxon>Kitasatosporales</taxon>
        <taxon>Streptomycetaceae</taxon>
        <taxon>Streptomyces</taxon>
    </lineage>
</organism>
<accession>A0ABV3C198</accession>
<feature type="compositionally biased region" description="Acidic residues" evidence="1">
    <location>
        <begin position="619"/>
        <end position="628"/>
    </location>
</feature>
<protein>
    <submittedName>
        <fullName evidence="2">Uncharacterized protein</fullName>
    </submittedName>
</protein>
<sequence>MSASQPGAPVEIEWGNQRIEVADALRGLPDASAVDDRHALVKAGLDSPLASLPEDSWHALARAVVTPATAALQLSSSHDAQSSLLLEESVDGALLRSLHSRIWLYEIFPGIQPRTAQELLGTEDPLVEGVAEDGRPQAVLRYRYKSLKHLKDHVWQTISVTQARNSYAESILARRVTRALIVHPVIYEFEDGTEPVHALVARDGITRLASAWRVLAGHDGGPDGAADLAASVLTATLATGAGGVAKPLTQRMALARELRRKGLREEFQQKVVRPQDSEEFLKAVQIGQSYTLPAHVAVGVLPNGGTSLDARDVFDDALHSVLASIHVEFKAWDDAAKHVEVASRALKHVVLSRQDEGLTAVYELAVGRRTPAQTPEVYGDPAVPPTGLWRAVRLLHTLTRPTISDALRNRAKAIKGDRRMTDKGYAALLGPVVDQPWRATKEAAAAQARNAWSNGGVLFKEVLKDGWSPVVTGDFTTLVEPALGGDQDARMTLALAGGTALIADKLLTRNVGSAQGTVRAPGKVPVRSDVHKVVEGLAKEGNALGLWTLALAAQRFQDEGLPRNASQQEGLPATTGYGHYAVDLDAEDRILRNDGEPVPLLEWDVVAAAHPDRVKPLSEEGDGDDADGGDGAGHAGEEGATEEERPTEDEGDIPVGQQIAALRKDLRIALDRAKAYVGGLNALAGQVSFPPLYGEKETWTGMREAALTVFNSLENHKPEDRTESE</sequence>